<evidence type="ECO:0000313" key="7">
    <source>
        <dbReference type="Proteomes" id="UP001238450"/>
    </source>
</evidence>
<dbReference type="Gene3D" id="3.50.30.60">
    <property type="entry name" value="LD-carboxypeptidase A C-terminal domain-like"/>
    <property type="match status" value="1"/>
</dbReference>
<dbReference type="PIRSF" id="PIRSF028757">
    <property type="entry name" value="LD-carboxypeptidase"/>
    <property type="match status" value="1"/>
</dbReference>
<dbReference type="AlphaFoldDB" id="A0AAJ1TP19"/>
<proteinExistence type="inferred from homology"/>
<feature type="domain" description="LD-carboxypeptidase N-terminal" evidence="4">
    <location>
        <begin position="12"/>
        <end position="131"/>
    </location>
</feature>
<evidence type="ECO:0000256" key="1">
    <source>
        <dbReference type="ARBA" id="ARBA00010233"/>
    </source>
</evidence>
<name>A0AAJ1TP19_9BACL</name>
<dbReference type="Pfam" id="PF02016">
    <property type="entry name" value="Peptidase_S66"/>
    <property type="match status" value="1"/>
</dbReference>
<dbReference type="Pfam" id="PF17676">
    <property type="entry name" value="Peptidase_S66C"/>
    <property type="match status" value="1"/>
</dbReference>
<organism evidence="6 7">
    <name type="scientific">Croceifilum oryzae</name>
    <dbReference type="NCBI Taxonomy" id="1553429"/>
    <lineage>
        <taxon>Bacteria</taxon>
        <taxon>Bacillati</taxon>
        <taxon>Bacillota</taxon>
        <taxon>Bacilli</taxon>
        <taxon>Bacillales</taxon>
        <taxon>Thermoactinomycetaceae</taxon>
        <taxon>Croceifilum</taxon>
    </lineage>
</organism>
<dbReference type="Proteomes" id="UP001238450">
    <property type="component" value="Unassembled WGS sequence"/>
</dbReference>
<dbReference type="GO" id="GO:0106415">
    <property type="term" value="F:muramoyltetrapeptide carboxypeptidase activity"/>
    <property type="evidence" value="ECO:0007669"/>
    <property type="project" value="UniProtKB-EC"/>
</dbReference>
<keyword evidence="7" id="KW-1185">Reference proteome</keyword>
<evidence type="ECO:0000256" key="3">
    <source>
        <dbReference type="PIRSR" id="PIRSR028757-1"/>
    </source>
</evidence>
<evidence type="ECO:0000313" key="6">
    <source>
        <dbReference type="EMBL" id="MDQ0417976.1"/>
    </source>
</evidence>
<reference evidence="6 7" key="1">
    <citation type="submission" date="2023-07" db="EMBL/GenBank/DDBJ databases">
        <title>Genomic Encyclopedia of Type Strains, Phase IV (KMG-IV): sequencing the most valuable type-strain genomes for metagenomic binning, comparative biology and taxonomic classification.</title>
        <authorList>
            <person name="Goeker M."/>
        </authorList>
    </citation>
    <scope>NUCLEOTIDE SEQUENCE [LARGE SCALE GENOMIC DNA]</scope>
    <source>
        <strain evidence="6 7">DSM 46876</strain>
    </source>
</reference>
<feature type="active site" description="Nucleophile" evidence="3">
    <location>
        <position position="111"/>
    </location>
</feature>
<feature type="active site" description="Charge relay system" evidence="3">
    <location>
        <position position="229"/>
    </location>
</feature>
<dbReference type="CDD" id="cd07062">
    <property type="entry name" value="Peptidase_S66_mccF_like"/>
    <property type="match status" value="1"/>
</dbReference>
<feature type="domain" description="LD-carboxypeptidase C-terminal" evidence="5">
    <location>
        <begin position="198"/>
        <end position="312"/>
    </location>
</feature>
<evidence type="ECO:0000259" key="4">
    <source>
        <dbReference type="Pfam" id="PF02016"/>
    </source>
</evidence>
<feature type="active site" description="Charge relay system" evidence="3">
    <location>
        <position position="297"/>
    </location>
</feature>
<dbReference type="InterPro" id="IPR029062">
    <property type="entry name" value="Class_I_gatase-like"/>
</dbReference>
<dbReference type="SUPFAM" id="SSF141986">
    <property type="entry name" value="LD-carboxypeptidase A C-terminal domain-like"/>
    <property type="match status" value="1"/>
</dbReference>
<dbReference type="RefSeq" id="WP_307253327.1">
    <property type="nucleotide sequence ID" value="NZ_JAUSUV010000008.1"/>
</dbReference>
<comment type="similarity">
    <text evidence="1">Belongs to the peptidase S66 family.</text>
</comment>
<dbReference type="InterPro" id="IPR040921">
    <property type="entry name" value="Peptidase_S66C"/>
</dbReference>
<keyword evidence="2 6" id="KW-0378">Hydrolase</keyword>
<dbReference type="PANTHER" id="PTHR30237:SF6">
    <property type="entry name" value="CARBOXYPEPTIDASE YOCD-RELATED"/>
    <property type="match status" value="1"/>
</dbReference>
<comment type="caution">
    <text evidence="6">The sequence shown here is derived from an EMBL/GenBank/DDBJ whole genome shotgun (WGS) entry which is preliminary data.</text>
</comment>
<dbReference type="EMBL" id="JAUSUV010000008">
    <property type="protein sequence ID" value="MDQ0417976.1"/>
    <property type="molecule type" value="Genomic_DNA"/>
</dbReference>
<dbReference type="Gene3D" id="3.40.50.10740">
    <property type="entry name" value="Class I glutamine amidotransferase-like"/>
    <property type="match status" value="1"/>
</dbReference>
<dbReference type="PANTHER" id="PTHR30237">
    <property type="entry name" value="MURAMOYLTETRAPEPTIDE CARBOXYPEPTIDASE"/>
    <property type="match status" value="1"/>
</dbReference>
<accession>A0AAJ1TP19</accession>
<protein>
    <submittedName>
        <fullName evidence="6">Muramoyltetrapeptide carboxypeptidase</fullName>
        <ecNumber evidence="6">3.4.17.13</ecNumber>
    </submittedName>
</protein>
<dbReference type="InterPro" id="IPR027461">
    <property type="entry name" value="Carboxypeptidase_A_C_sf"/>
</dbReference>
<keyword evidence="6" id="KW-0645">Protease</keyword>
<gene>
    <name evidence="6" type="ORF">J2Z48_002160</name>
</gene>
<keyword evidence="6" id="KW-0121">Carboxypeptidase</keyword>
<dbReference type="InterPro" id="IPR027478">
    <property type="entry name" value="LdcA_N"/>
</dbReference>
<dbReference type="InterPro" id="IPR003507">
    <property type="entry name" value="S66_fam"/>
</dbReference>
<evidence type="ECO:0000259" key="5">
    <source>
        <dbReference type="Pfam" id="PF17676"/>
    </source>
</evidence>
<dbReference type="EC" id="3.4.17.13" evidence="6"/>
<dbReference type="InterPro" id="IPR040449">
    <property type="entry name" value="Peptidase_S66_N"/>
</dbReference>
<sequence length="326" mass="36433">MIPTKLQPGDEIRIIAPSRSLSMISERDIAHAQKVLSSLRFHITFGKHVREMDMAYSSSIESRIADLHQAFADKSVKAILTVIGGFNVNQLLPYLDYDLIKQNPKILCGYSDITALCNAIYAKTGLVTYSGPHFSSFGMVKGMEYTLEYFQKCFSQTEPLSLSTTSKTWSDDQWYIDQKNRTFIPHEGVHVIQEGEAEGTIIGGNLCTLNLLQGTEYMPSLKGCILFLEDDSLVDAPTFDRDLESLLQLPGSSEIKGLLIGRFQQKSQMTREKLEFIIQNKKQLRGLPVMADLNFGHTTPIFTFPIGGTATISVKNQASLVEIQSY</sequence>
<evidence type="ECO:0000256" key="2">
    <source>
        <dbReference type="ARBA" id="ARBA00022801"/>
    </source>
</evidence>
<dbReference type="SUPFAM" id="SSF52317">
    <property type="entry name" value="Class I glutamine amidotransferase-like"/>
    <property type="match status" value="1"/>
</dbReference>